<feature type="region of interest" description="Disordered" evidence="2">
    <location>
        <begin position="1"/>
        <end position="39"/>
    </location>
</feature>
<comment type="caution">
    <text evidence="4">The sequence shown here is derived from an EMBL/GenBank/DDBJ whole genome shotgun (WGS) entry which is preliminary data.</text>
</comment>
<evidence type="ECO:0000259" key="3">
    <source>
        <dbReference type="Pfam" id="PF17830"/>
    </source>
</evidence>
<accession>A0A2J7ZZY2</accession>
<evidence type="ECO:0000313" key="5">
    <source>
        <dbReference type="Proteomes" id="UP000236333"/>
    </source>
</evidence>
<evidence type="ECO:0000256" key="2">
    <source>
        <dbReference type="SAM" id="MobiDB-lite"/>
    </source>
</evidence>
<evidence type="ECO:0000256" key="1">
    <source>
        <dbReference type="ARBA" id="ARBA00022737"/>
    </source>
</evidence>
<evidence type="ECO:0000313" key="4">
    <source>
        <dbReference type="EMBL" id="PNH05798.1"/>
    </source>
</evidence>
<reference evidence="4 5" key="1">
    <citation type="journal article" date="2017" name="Mol. Biol. Evol.">
        <title>The 4-celled Tetrabaena socialis nuclear genome reveals the essential components for genetic control of cell number at the origin of multicellularity in the volvocine lineage.</title>
        <authorList>
            <person name="Featherston J."/>
            <person name="Arakaki Y."/>
            <person name="Hanschen E.R."/>
            <person name="Ferris P.J."/>
            <person name="Michod R.E."/>
            <person name="Olson B.J.S.C."/>
            <person name="Nozaki H."/>
            <person name="Durand P.M."/>
        </authorList>
    </citation>
    <scope>NUCLEOTIDE SEQUENCE [LARGE SCALE GENOMIC DNA]</scope>
    <source>
        <strain evidence="4 5">NIES-571</strain>
    </source>
</reference>
<dbReference type="AlphaFoldDB" id="A0A2J7ZZY2"/>
<keyword evidence="1" id="KW-0677">Repeat</keyword>
<feature type="domain" description="STI1/HOP DP" evidence="3">
    <location>
        <begin position="145"/>
        <end position="201"/>
    </location>
</feature>
<feature type="region of interest" description="Disordered" evidence="2">
    <location>
        <begin position="52"/>
        <end position="71"/>
    </location>
</feature>
<sequence>MADLDDDAPPPLSSLSEQVDALRLRGHGGESTSGQVAEESLRVANVVVMPAKTSGSAGAPQTSTGRASSTAAAAPALKKGFFDAAPKQRPKPAVKAAPEIPMIRAKQGLGGGPLIPDFLRVEPDEQEKRFAAMKADLIEKLKPNQDTVAQIAKDPAMMESFNDPEVMAAVNDIAATPGNMKKYKDNPKVMAFYAAMGKVMGEKLEKMGHAPPGMAGAPGRQPANATTHVRLH</sequence>
<dbReference type="InterPro" id="IPR041243">
    <property type="entry name" value="STI1/HOP_DP"/>
</dbReference>
<dbReference type="EMBL" id="PGGS01000278">
    <property type="protein sequence ID" value="PNH05798.1"/>
    <property type="molecule type" value="Genomic_DNA"/>
</dbReference>
<feature type="region of interest" description="Disordered" evidence="2">
    <location>
        <begin position="208"/>
        <end position="232"/>
    </location>
</feature>
<feature type="compositionally biased region" description="Low complexity" evidence="2">
    <location>
        <begin position="209"/>
        <end position="223"/>
    </location>
</feature>
<dbReference type="Pfam" id="PF17830">
    <property type="entry name" value="STI1-HOP_DP"/>
    <property type="match status" value="1"/>
</dbReference>
<keyword evidence="5" id="KW-1185">Reference proteome</keyword>
<dbReference type="OrthoDB" id="533763at2759"/>
<protein>
    <submittedName>
        <fullName evidence="4">Hsc70-interacting protein</fullName>
    </submittedName>
</protein>
<dbReference type="Gene3D" id="1.10.260.100">
    <property type="match status" value="1"/>
</dbReference>
<gene>
    <name evidence="4" type="ORF">TSOC_007903</name>
</gene>
<organism evidence="4 5">
    <name type="scientific">Tetrabaena socialis</name>
    <dbReference type="NCBI Taxonomy" id="47790"/>
    <lineage>
        <taxon>Eukaryota</taxon>
        <taxon>Viridiplantae</taxon>
        <taxon>Chlorophyta</taxon>
        <taxon>core chlorophytes</taxon>
        <taxon>Chlorophyceae</taxon>
        <taxon>CS clade</taxon>
        <taxon>Chlamydomonadales</taxon>
        <taxon>Tetrabaenaceae</taxon>
        <taxon>Tetrabaena</taxon>
    </lineage>
</organism>
<proteinExistence type="predicted"/>
<name>A0A2J7ZZY2_9CHLO</name>
<dbReference type="Proteomes" id="UP000236333">
    <property type="component" value="Unassembled WGS sequence"/>
</dbReference>
<feature type="compositionally biased region" description="Low complexity" evidence="2">
    <location>
        <begin position="62"/>
        <end position="71"/>
    </location>
</feature>